<dbReference type="InterPro" id="IPR016817">
    <property type="entry name" value="MannP-dilichol_defect-1"/>
</dbReference>
<gene>
    <name evidence="7" type="ORF">TSAR_013685</name>
</gene>
<dbReference type="Proteomes" id="UP000215335">
    <property type="component" value="Unassembled WGS sequence"/>
</dbReference>
<sequence>MSLQVILQYISNGLSLITIGMCLVLKVPQISRLLDSKSAVGISCVGLMLELTSYSVMTCYNFTNGYSLLSYMEYPIILIQEYFLIYLVLKYLNSINTQTLLAVGFYFITCTGLLTQVIPKTVLTFLAPLCTPISASSKIAQLLAIVRAKNADAVSPKTWFISAFTNLTRVFTIWMDSADALLLGNFIISVALSSSIMFAALYYRSNPKKDEIKKAD</sequence>
<reference evidence="7 8" key="1">
    <citation type="journal article" date="2017" name="Curr. Biol.">
        <title>The Evolution of Venom by Co-option of Single-Copy Genes.</title>
        <authorList>
            <person name="Martinson E.O."/>
            <person name="Mrinalini"/>
            <person name="Kelkar Y.D."/>
            <person name="Chang C.H."/>
            <person name="Werren J.H."/>
        </authorList>
    </citation>
    <scope>NUCLEOTIDE SEQUENCE [LARGE SCALE GENOMIC DNA]</scope>
    <source>
        <strain evidence="7 8">Alberta</strain>
        <tissue evidence="7">Whole body</tissue>
    </source>
</reference>
<feature type="transmembrane region" description="Helical" evidence="6">
    <location>
        <begin position="39"/>
        <end position="56"/>
    </location>
</feature>
<feature type="transmembrane region" description="Helical" evidence="6">
    <location>
        <begin position="6"/>
        <end position="27"/>
    </location>
</feature>
<keyword evidence="3 5" id="KW-1133">Transmembrane helix</keyword>
<proteinExistence type="predicted"/>
<keyword evidence="4 5" id="KW-0472">Membrane</keyword>
<feature type="transmembrane region" description="Helical" evidence="6">
    <location>
        <begin position="181"/>
        <end position="203"/>
    </location>
</feature>
<dbReference type="GO" id="GO:0016020">
    <property type="term" value="C:membrane"/>
    <property type="evidence" value="ECO:0007669"/>
    <property type="project" value="UniProtKB-SubCell"/>
</dbReference>
<evidence type="ECO:0000313" key="7">
    <source>
        <dbReference type="EMBL" id="OXU26214.1"/>
    </source>
</evidence>
<evidence type="ECO:0000256" key="6">
    <source>
        <dbReference type="SAM" id="Phobius"/>
    </source>
</evidence>
<dbReference type="EMBL" id="NNAY01000849">
    <property type="protein sequence ID" value="OXU26214.1"/>
    <property type="molecule type" value="Genomic_DNA"/>
</dbReference>
<evidence type="ECO:0000256" key="1">
    <source>
        <dbReference type="ARBA" id="ARBA00004141"/>
    </source>
</evidence>
<dbReference type="PANTHER" id="PTHR12226">
    <property type="entry name" value="MANNOSE-P-DOLICHOL UTILIZATION DEFECT 1 LEC35 -RELATED"/>
    <property type="match status" value="1"/>
</dbReference>
<keyword evidence="8" id="KW-1185">Reference proteome</keyword>
<organism evidence="7 8">
    <name type="scientific">Trichomalopsis sarcophagae</name>
    <dbReference type="NCBI Taxonomy" id="543379"/>
    <lineage>
        <taxon>Eukaryota</taxon>
        <taxon>Metazoa</taxon>
        <taxon>Ecdysozoa</taxon>
        <taxon>Arthropoda</taxon>
        <taxon>Hexapoda</taxon>
        <taxon>Insecta</taxon>
        <taxon>Pterygota</taxon>
        <taxon>Neoptera</taxon>
        <taxon>Endopterygota</taxon>
        <taxon>Hymenoptera</taxon>
        <taxon>Apocrita</taxon>
        <taxon>Proctotrupomorpha</taxon>
        <taxon>Chalcidoidea</taxon>
        <taxon>Pteromalidae</taxon>
        <taxon>Pteromalinae</taxon>
        <taxon>Trichomalopsis</taxon>
    </lineage>
</organism>
<dbReference type="PANTHER" id="PTHR12226:SF3">
    <property type="entry name" value="SOLUTE CARRIER FAMILY 66 MEMBER 3"/>
    <property type="match status" value="1"/>
</dbReference>
<evidence type="ECO:0000256" key="4">
    <source>
        <dbReference type="ARBA" id="ARBA00023136"/>
    </source>
</evidence>
<feature type="transmembrane region" description="Helical" evidence="6">
    <location>
        <begin position="68"/>
        <end position="88"/>
    </location>
</feature>
<dbReference type="AlphaFoldDB" id="A0A232F5V7"/>
<comment type="subcellular location">
    <subcellularLocation>
        <location evidence="1 5">Membrane</location>
        <topology evidence="1 5">Multi-pass membrane protein</topology>
    </subcellularLocation>
</comment>
<dbReference type="SMART" id="SM00679">
    <property type="entry name" value="CTNS"/>
    <property type="match status" value="2"/>
</dbReference>
<keyword evidence="2 5" id="KW-0812">Transmembrane</keyword>
<evidence type="ECO:0000256" key="5">
    <source>
        <dbReference type="PIRNR" id="PIRNR023381"/>
    </source>
</evidence>
<accession>A0A232F5V7</accession>
<evidence type="ECO:0000256" key="3">
    <source>
        <dbReference type="ARBA" id="ARBA00022989"/>
    </source>
</evidence>
<dbReference type="Gene3D" id="1.20.1280.290">
    <property type="match status" value="1"/>
</dbReference>
<name>A0A232F5V7_9HYME</name>
<dbReference type="InterPro" id="IPR006603">
    <property type="entry name" value="PQ-loop_rpt"/>
</dbReference>
<evidence type="ECO:0000313" key="8">
    <source>
        <dbReference type="Proteomes" id="UP000215335"/>
    </source>
</evidence>
<dbReference type="OrthoDB" id="271506at2759"/>
<comment type="caution">
    <text evidence="7">The sequence shown here is derived from an EMBL/GenBank/DDBJ whole genome shotgun (WGS) entry which is preliminary data.</text>
</comment>
<dbReference type="Pfam" id="PF04193">
    <property type="entry name" value="PQ-loop"/>
    <property type="match status" value="1"/>
</dbReference>
<dbReference type="PIRSF" id="PIRSF023381">
    <property type="entry name" value="MannP-dilichol_defect-1p"/>
    <property type="match status" value="1"/>
</dbReference>
<protein>
    <recommendedName>
        <fullName evidence="5">Solute carrier family 66 member 3</fullName>
    </recommendedName>
</protein>
<evidence type="ECO:0000256" key="2">
    <source>
        <dbReference type="ARBA" id="ARBA00022692"/>
    </source>
</evidence>
<feature type="transmembrane region" description="Helical" evidence="6">
    <location>
        <begin position="100"/>
        <end position="119"/>
    </location>
</feature>